<protein>
    <recommendedName>
        <fullName evidence="3">Cyclic nucleotide-binding domain-containing protein</fullName>
    </recommendedName>
</protein>
<dbReference type="SUPFAM" id="SSF51206">
    <property type="entry name" value="cAMP-binding domain-like"/>
    <property type="match status" value="1"/>
</dbReference>
<dbReference type="RefSeq" id="WP_041882501.1">
    <property type="nucleotide sequence ID" value="NZ_CP157278.1"/>
</dbReference>
<dbReference type="InterPro" id="IPR014710">
    <property type="entry name" value="RmlC-like_jellyroll"/>
</dbReference>
<dbReference type="EMBL" id="JXRA01000053">
    <property type="protein sequence ID" value="KIO76845.1"/>
    <property type="molecule type" value="Genomic_DNA"/>
</dbReference>
<organism evidence="1 2">
    <name type="scientific">Pedobacter lusitanus</name>
    <dbReference type="NCBI Taxonomy" id="1503925"/>
    <lineage>
        <taxon>Bacteria</taxon>
        <taxon>Pseudomonadati</taxon>
        <taxon>Bacteroidota</taxon>
        <taxon>Sphingobacteriia</taxon>
        <taxon>Sphingobacteriales</taxon>
        <taxon>Sphingobacteriaceae</taxon>
        <taxon>Pedobacter</taxon>
    </lineage>
</organism>
<sequence>MENKELFRLLAGKNSLRLELELKLNDMIKREYYAKSQIILKPGQIPNRAWFIEKGSAMGFVFKEEKKVPFWFWNENDIMVPLNSFFNQIPSETYIELLEPSILLSISFEDVQEILIGFPESNDYVRKIMQDYQKMSEKRILEFAAYTPEEHYLHLMRDCPAIFRKASVESIAAYLGISRKTLNRIRSRTRRF</sequence>
<keyword evidence="2" id="KW-1185">Reference proteome</keyword>
<comment type="caution">
    <text evidence="1">The sequence shown here is derived from an EMBL/GenBank/DDBJ whole genome shotgun (WGS) entry which is preliminary data.</text>
</comment>
<dbReference type="InterPro" id="IPR018490">
    <property type="entry name" value="cNMP-bd_dom_sf"/>
</dbReference>
<evidence type="ECO:0008006" key="3">
    <source>
        <dbReference type="Google" id="ProtNLM"/>
    </source>
</evidence>
<dbReference type="Proteomes" id="UP000032049">
    <property type="component" value="Unassembled WGS sequence"/>
</dbReference>
<name>A0A0D0GL16_9SPHI</name>
<accession>A0A0D0GL16</accession>
<proteinExistence type="predicted"/>
<evidence type="ECO:0000313" key="2">
    <source>
        <dbReference type="Proteomes" id="UP000032049"/>
    </source>
</evidence>
<dbReference type="Gene3D" id="2.60.120.10">
    <property type="entry name" value="Jelly Rolls"/>
    <property type="match status" value="1"/>
</dbReference>
<evidence type="ECO:0000313" key="1">
    <source>
        <dbReference type="EMBL" id="KIO76845.1"/>
    </source>
</evidence>
<dbReference type="OrthoDB" id="948610at2"/>
<dbReference type="AlphaFoldDB" id="A0A0D0GL16"/>
<dbReference type="STRING" id="1503925.TH53_12635"/>
<reference evidence="1 2" key="1">
    <citation type="submission" date="2015-01" db="EMBL/GenBank/DDBJ databases">
        <title>Draft genome sequence of Pedobacter sp. NL19 isolated from sludge of an effluent treatment pond in an abandoned uranium mine.</title>
        <authorList>
            <person name="Santos T."/>
            <person name="Caetano T."/>
            <person name="Covas C."/>
            <person name="Cruz A."/>
            <person name="Mendo S."/>
        </authorList>
    </citation>
    <scope>NUCLEOTIDE SEQUENCE [LARGE SCALE GENOMIC DNA]</scope>
    <source>
        <strain evidence="1 2">NL19</strain>
    </source>
</reference>
<gene>
    <name evidence="1" type="ORF">TH53_12635</name>
</gene>